<evidence type="ECO:0000313" key="3">
    <source>
        <dbReference type="EMBL" id="SCC14329.1"/>
    </source>
</evidence>
<evidence type="ECO:0000313" key="4">
    <source>
        <dbReference type="Proteomes" id="UP000181997"/>
    </source>
</evidence>
<organism evidence="3 4">
    <name type="scientific">[Bacillus] enclensis</name>
    <dbReference type="NCBI Taxonomy" id="1402860"/>
    <lineage>
        <taxon>Bacteria</taxon>
        <taxon>Bacillati</taxon>
        <taxon>Bacillota</taxon>
        <taxon>Bacilli</taxon>
        <taxon>Bacillales</taxon>
        <taxon>Bacillaceae</taxon>
        <taxon>Rossellomorea</taxon>
    </lineage>
</organism>
<accession>A0A0V8HGS0</accession>
<reference evidence="4" key="1">
    <citation type="submission" date="2016-08" db="EMBL/GenBank/DDBJ databases">
        <authorList>
            <person name="Varghese N."/>
            <person name="Submissions Spin"/>
        </authorList>
    </citation>
    <scope>NUCLEOTIDE SEQUENCE [LARGE SCALE GENOMIC DNA]</scope>
    <source>
        <strain evidence="4">SGD-1123</strain>
    </source>
</reference>
<dbReference type="Proteomes" id="UP000181997">
    <property type="component" value="Unassembled WGS sequence"/>
</dbReference>
<evidence type="ECO:0000256" key="1">
    <source>
        <dbReference type="SAM" id="MobiDB-lite"/>
    </source>
</evidence>
<dbReference type="OrthoDB" id="2935295at2"/>
<sequence length="379" mass="42602">MRKIRKLLCAVSVSGLVLAGCGAEEAADSPEKSTEKKKSTGETAGFEEKDSFELEGHVSSMNFQLDEEGDTLFWGEQNSDFSEEDRRHVRVGEEEKSLDPKVVNQFSFLTDSGTIVNGVTDWDAPEGEQHWIVELDPESGDSEKFIPAGDRDDILLPSPGAYLLEPKTYIHTDTEPNDEQTDQTYLWNVETQEITQLDFLEKMIKEAGEIKYNPHYDLNDDATKVYAIIMYAGIFSYDLKSGETETLMLSDKIYPGTGNNENLTANEDYLIYGVQDEEAELMKTEFHALNLETKETMKLGSGTNLYTLKDGNAVIIDDNKLMKFDFENEELSDLHTIKVDENQKLDNVTVSSDGSTIAYGMTTTPEDGEKQYEMKIVSK</sequence>
<dbReference type="AlphaFoldDB" id="A0A0V8HGS0"/>
<feature type="signal peptide" evidence="2">
    <location>
        <begin position="1"/>
        <end position="19"/>
    </location>
</feature>
<name>A0A0V8HGS0_9BACI</name>
<feature type="compositionally biased region" description="Basic and acidic residues" evidence="1">
    <location>
        <begin position="29"/>
        <end position="52"/>
    </location>
</feature>
<dbReference type="EMBL" id="FMAU01000003">
    <property type="protein sequence ID" value="SCC14329.1"/>
    <property type="molecule type" value="Genomic_DNA"/>
</dbReference>
<dbReference type="PROSITE" id="PS51257">
    <property type="entry name" value="PROKAR_LIPOPROTEIN"/>
    <property type="match status" value="1"/>
</dbReference>
<dbReference type="SUPFAM" id="SSF69304">
    <property type="entry name" value="Tricorn protease N-terminal domain"/>
    <property type="match status" value="1"/>
</dbReference>
<gene>
    <name evidence="3" type="ORF">GA0061094_2658</name>
</gene>
<feature type="chain" id="PRO_5038640192" evidence="2">
    <location>
        <begin position="20"/>
        <end position="379"/>
    </location>
</feature>
<feature type="region of interest" description="Disordered" evidence="1">
    <location>
        <begin position="23"/>
        <end position="52"/>
    </location>
</feature>
<dbReference type="RefSeq" id="WP_058298777.1">
    <property type="nucleotide sequence ID" value="NZ_FMAU01000003.1"/>
</dbReference>
<protein>
    <submittedName>
        <fullName evidence="3">Uncharacterized protein</fullName>
    </submittedName>
</protein>
<evidence type="ECO:0000256" key="2">
    <source>
        <dbReference type="SAM" id="SignalP"/>
    </source>
</evidence>
<keyword evidence="4" id="KW-1185">Reference proteome</keyword>
<proteinExistence type="predicted"/>
<keyword evidence="2" id="KW-0732">Signal</keyword>